<evidence type="ECO:0000256" key="1">
    <source>
        <dbReference type="SAM" id="MobiDB-lite"/>
    </source>
</evidence>
<keyword evidence="3" id="KW-1185">Reference proteome</keyword>
<feature type="compositionally biased region" description="Basic residues" evidence="1">
    <location>
        <begin position="25"/>
        <end position="42"/>
    </location>
</feature>
<sequence>MVRERVVQKKSFQQSLDDIKDKMKEKRNKRLASKGKHSSFIC</sequence>
<reference evidence="2" key="2">
    <citation type="submission" date="2025-09" db="UniProtKB">
        <authorList>
            <consortium name="Ensembl"/>
        </authorList>
    </citation>
    <scope>IDENTIFICATION</scope>
</reference>
<dbReference type="AlphaFoldDB" id="A0A672KKH0"/>
<evidence type="ECO:0000313" key="2">
    <source>
        <dbReference type="Ensembl" id="ENSSGRP00000010904.1"/>
    </source>
</evidence>
<dbReference type="InParanoid" id="A0A672KKH0"/>
<dbReference type="Ensembl" id="ENSSGRT00000011834.1">
    <property type="protein sequence ID" value="ENSSGRP00000010904.1"/>
    <property type="gene ID" value="ENSSGRG00000007142.1"/>
</dbReference>
<feature type="region of interest" description="Disordered" evidence="1">
    <location>
        <begin position="1"/>
        <end position="42"/>
    </location>
</feature>
<organism evidence="2 3">
    <name type="scientific">Sinocyclocheilus grahami</name>
    <name type="common">Dianchi golden-line fish</name>
    <name type="synonym">Barbus grahami</name>
    <dbReference type="NCBI Taxonomy" id="75366"/>
    <lineage>
        <taxon>Eukaryota</taxon>
        <taxon>Metazoa</taxon>
        <taxon>Chordata</taxon>
        <taxon>Craniata</taxon>
        <taxon>Vertebrata</taxon>
        <taxon>Euteleostomi</taxon>
        <taxon>Actinopterygii</taxon>
        <taxon>Neopterygii</taxon>
        <taxon>Teleostei</taxon>
        <taxon>Ostariophysi</taxon>
        <taxon>Cypriniformes</taxon>
        <taxon>Cyprinidae</taxon>
        <taxon>Cyprininae</taxon>
        <taxon>Sinocyclocheilus</taxon>
    </lineage>
</organism>
<dbReference type="Proteomes" id="UP000472262">
    <property type="component" value="Unassembled WGS sequence"/>
</dbReference>
<name>A0A672KKH0_SINGR</name>
<proteinExistence type="predicted"/>
<reference evidence="2" key="1">
    <citation type="submission" date="2025-08" db="UniProtKB">
        <authorList>
            <consortium name="Ensembl"/>
        </authorList>
    </citation>
    <scope>IDENTIFICATION</scope>
</reference>
<protein>
    <submittedName>
        <fullName evidence="2">Uncharacterized protein</fullName>
    </submittedName>
</protein>
<accession>A0A672KKH0</accession>
<evidence type="ECO:0000313" key="3">
    <source>
        <dbReference type="Proteomes" id="UP000472262"/>
    </source>
</evidence>